<dbReference type="Proteomes" id="UP000249577">
    <property type="component" value="Unassembled WGS sequence"/>
</dbReference>
<evidence type="ECO:0000313" key="3">
    <source>
        <dbReference type="EMBL" id="PZQ16883.1"/>
    </source>
</evidence>
<gene>
    <name evidence="3" type="ORF">DI565_05680</name>
</gene>
<reference evidence="3 4" key="1">
    <citation type="submission" date="2017-08" db="EMBL/GenBank/DDBJ databases">
        <title>Infants hospitalized years apart are colonized by the same room-sourced microbial strains.</title>
        <authorList>
            <person name="Brooks B."/>
            <person name="Olm M.R."/>
            <person name="Firek B.A."/>
            <person name="Baker R."/>
            <person name="Thomas B.C."/>
            <person name="Morowitz M.J."/>
            <person name="Banfield J.F."/>
        </authorList>
    </citation>
    <scope>NUCLEOTIDE SEQUENCE [LARGE SCALE GENOMIC DNA]</scope>
    <source>
        <strain evidence="3">S2_005_003_R2_43</strain>
    </source>
</reference>
<sequence length="257" mass="27342">MTSGPSQNDRTADEILAGEYVVGALSTELRSEADQRIAGDPEFALRVRRWEAMLASFNDDYGEAAPPKAAFAEIERRLFGEAEQRSAIWNSLPFWRAISFASSTTAAAAVIYAFTLLPQKPAEPSLVALLTAPDANIALVATYDPAAGVMRVTPAPTGRPQEKSLELWLVPGSGPPKSLGVFAPGPRGAVVIPEDRRAALIDGATLAVSVEPFGGSPTGLPTGPIVASGSISPAPRGRSRRRPRSRRSERRTARCPR</sequence>
<organism evidence="3 4">
    <name type="scientific">Ancylobacter novellus</name>
    <name type="common">Thiobacillus novellus</name>
    <dbReference type="NCBI Taxonomy" id="921"/>
    <lineage>
        <taxon>Bacteria</taxon>
        <taxon>Pseudomonadati</taxon>
        <taxon>Pseudomonadota</taxon>
        <taxon>Alphaproteobacteria</taxon>
        <taxon>Hyphomicrobiales</taxon>
        <taxon>Xanthobacteraceae</taxon>
        <taxon>Ancylobacter</taxon>
    </lineage>
</organism>
<accession>A0A2W5MH76</accession>
<protein>
    <submittedName>
        <fullName evidence="3">Anti-sigma factor</fullName>
    </submittedName>
</protein>
<proteinExistence type="predicted"/>
<dbReference type="PANTHER" id="PTHR37461:SF1">
    <property type="entry name" value="ANTI-SIGMA-K FACTOR RSKA"/>
    <property type="match status" value="1"/>
</dbReference>
<dbReference type="InterPro" id="IPR051474">
    <property type="entry name" value="Anti-sigma-K/W_factor"/>
</dbReference>
<evidence type="ECO:0000256" key="1">
    <source>
        <dbReference type="SAM" id="MobiDB-lite"/>
    </source>
</evidence>
<evidence type="ECO:0000313" key="4">
    <source>
        <dbReference type="Proteomes" id="UP000249577"/>
    </source>
</evidence>
<dbReference type="InterPro" id="IPR018764">
    <property type="entry name" value="RskA_C"/>
</dbReference>
<dbReference type="GO" id="GO:0006417">
    <property type="term" value="P:regulation of translation"/>
    <property type="evidence" value="ECO:0007669"/>
    <property type="project" value="TreeGrafter"/>
</dbReference>
<dbReference type="EMBL" id="QFPN01000003">
    <property type="protein sequence ID" value="PZQ16883.1"/>
    <property type="molecule type" value="Genomic_DNA"/>
</dbReference>
<name>A0A2W5MH76_ANCNO</name>
<feature type="domain" description="Anti-sigma K factor RskA C-terminal" evidence="2">
    <location>
        <begin position="105"/>
        <end position="225"/>
    </location>
</feature>
<dbReference type="GO" id="GO:0016989">
    <property type="term" value="F:sigma factor antagonist activity"/>
    <property type="evidence" value="ECO:0007669"/>
    <property type="project" value="TreeGrafter"/>
</dbReference>
<dbReference type="Pfam" id="PF10099">
    <property type="entry name" value="RskA_C"/>
    <property type="match status" value="1"/>
</dbReference>
<dbReference type="GO" id="GO:0005886">
    <property type="term" value="C:plasma membrane"/>
    <property type="evidence" value="ECO:0007669"/>
    <property type="project" value="InterPro"/>
</dbReference>
<evidence type="ECO:0000259" key="2">
    <source>
        <dbReference type="Pfam" id="PF10099"/>
    </source>
</evidence>
<dbReference type="PANTHER" id="PTHR37461">
    <property type="entry name" value="ANTI-SIGMA-K FACTOR RSKA"/>
    <property type="match status" value="1"/>
</dbReference>
<dbReference type="AlphaFoldDB" id="A0A2W5MH76"/>
<feature type="compositionally biased region" description="Basic residues" evidence="1">
    <location>
        <begin position="237"/>
        <end position="257"/>
    </location>
</feature>
<comment type="caution">
    <text evidence="3">The sequence shown here is derived from an EMBL/GenBank/DDBJ whole genome shotgun (WGS) entry which is preliminary data.</text>
</comment>
<feature type="region of interest" description="Disordered" evidence="1">
    <location>
        <begin position="215"/>
        <end position="257"/>
    </location>
</feature>